<feature type="region of interest" description="Disordered" evidence="6">
    <location>
        <begin position="1"/>
        <end position="95"/>
    </location>
</feature>
<dbReference type="Gene3D" id="3.40.50.300">
    <property type="entry name" value="P-loop containing nucleotide triphosphate hydrolases"/>
    <property type="match status" value="1"/>
</dbReference>
<evidence type="ECO:0000256" key="3">
    <source>
        <dbReference type="ARBA" id="ARBA00022705"/>
    </source>
</evidence>
<evidence type="ECO:0000259" key="7">
    <source>
        <dbReference type="PROSITE" id="PS51206"/>
    </source>
</evidence>
<evidence type="ECO:0000256" key="4">
    <source>
        <dbReference type="ARBA" id="ARBA00022741"/>
    </source>
</evidence>
<feature type="compositionally biased region" description="Acidic residues" evidence="6">
    <location>
        <begin position="1"/>
        <end position="13"/>
    </location>
</feature>
<keyword evidence="3" id="KW-0235">DNA replication</keyword>
<evidence type="ECO:0000313" key="8">
    <source>
        <dbReference type="EMBL" id="ASU47551.1"/>
    </source>
</evidence>
<accession>A0A223PQZ4</accession>
<dbReference type="GO" id="GO:0042025">
    <property type="term" value="C:host cell nucleus"/>
    <property type="evidence" value="ECO:0007669"/>
    <property type="project" value="UniProtKB-SubCell"/>
</dbReference>
<feature type="domain" description="SF3 helicase" evidence="7">
    <location>
        <begin position="403"/>
        <end position="584"/>
    </location>
</feature>
<dbReference type="GO" id="GO:0005524">
    <property type="term" value="F:ATP binding"/>
    <property type="evidence" value="ECO:0007669"/>
    <property type="project" value="UniProtKB-KW"/>
</dbReference>
<dbReference type="Pfam" id="PF01057">
    <property type="entry name" value="Parvo_NS1"/>
    <property type="match status" value="1"/>
</dbReference>
<evidence type="ECO:0000256" key="1">
    <source>
        <dbReference type="ARBA" id="ARBA00004147"/>
    </source>
</evidence>
<keyword evidence="2" id="KW-1048">Host nucleus</keyword>
<proteinExistence type="predicted"/>
<feature type="compositionally biased region" description="Low complexity" evidence="6">
    <location>
        <begin position="25"/>
        <end position="35"/>
    </location>
</feature>
<dbReference type="InterPro" id="IPR014015">
    <property type="entry name" value="Helicase_SF3_DNA-vir"/>
</dbReference>
<dbReference type="PROSITE" id="PS51206">
    <property type="entry name" value="SF3_HELICASE_1"/>
    <property type="match status" value="1"/>
</dbReference>
<protein>
    <submittedName>
        <fullName evidence="8">ORF1</fullName>
    </submittedName>
</protein>
<evidence type="ECO:0000256" key="5">
    <source>
        <dbReference type="ARBA" id="ARBA00022840"/>
    </source>
</evidence>
<dbReference type="SUPFAM" id="SSF52540">
    <property type="entry name" value="P-loop containing nucleoside triphosphate hydrolases"/>
    <property type="match status" value="1"/>
</dbReference>
<feature type="compositionally biased region" description="Basic and acidic residues" evidence="6">
    <location>
        <begin position="37"/>
        <end position="48"/>
    </location>
</feature>
<evidence type="ECO:0000256" key="2">
    <source>
        <dbReference type="ARBA" id="ARBA00022562"/>
    </source>
</evidence>
<dbReference type="GO" id="GO:0006260">
    <property type="term" value="P:DNA replication"/>
    <property type="evidence" value="ECO:0007669"/>
    <property type="project" value="UniProtKB-KW"/>
</dbReference>
<keyword evidence="5" id="KW-0067">ATP-binding</keyword>
<organism evidence="8">
    <name type="scientific">Lone star tick densovirus 1</name>
    <dbReference type="NCBI Taxonomy" id="2027355"/>
    <lineage>
        <taxon>Viruses</taxon>
        <taxon>Monodnaviria</taxon>
        <taxon>Shotokuvirae</taxon>
        <taxon>Cossaviricota</taxon>
        <taxon>Quintoviricetes</taxon>
        <taxon>Piccovirales</taxon>
        <taxon>Parvoviridae</taxon>
        <taxon>Densovirinae</taxon>
    </lineage>
</organism>
<keyword evidence="4" id="KW-0547">Nucleotide-binding</keyword>
<evidence type="ECO:0000256" key="6">
    <source>
        <dbReference type="SAM" id="MobiDB-lite"/>
    </source>
</evidence>
<comment type="subcellular location">
    <subcellularLocation>
        <location evidence="1">Host nucleus</location>
    </subcellularLocation>
</comment>
<sequence>MQDIENDNDNGELEEIREGNQRVTSSPSVSGPVSSMDPKDSEHDSEPVRRHRHSSNENCEGRRCGNSEQHNDVDTTSVDDRSENEESFFEAGPMRGPNANELLRILRGMVPGQFRLLHDIVPDPTGEACRQIASNLGRIRGGRGFFCIFEHDPNKTSFGNRGQSNREEGIKVLQSCAECGGRWRHLHIVHTCSFSGRQCRCAILDAVAVKHRNGRAETISKTTEARFVNLLVYLLQNSKWYLYGELLGNSLVFPLAGNQNVFKRRFPKVSCERALETCSGQGECADWIEEQQRGCNENRGSCDQTVEKTSPLLQQPRGAAHNEALLQKIMHLNVCPPRATCDSKYWLLDKEARWWNASHEEYKAAVHAWEVTTSQWDFATFEAHYSEHQPVFKPNVAYMNLQDSITVLEQLLYAQVGNVETAVWEIFQIMEKMIPKKNAIYCVSPPGGGKNFFFDCVADWYLNVGYLGNFNKYTSFPFQDCRDRRVIIFNEPNIDPAGYETVKMIMGGDPVSANVKYKDAVCIHRTPLLILSNNEVFSRTDVWTQRAFFYRWTAQPWLKDLTGKPHPSAWPALVHKHIQSFLVE</sequence>
<name>A0A223PQZ4_9VIRU</name>
<reference evidence="8" key="1">
    <citation type="submission" date="2016-08" db="EMBL/GenBank/DDBJ databases">
        <title>Virus discovery in ticks.</title>
        <authorList>
            <person name="Tokarz R."/>
            <person name="Lipkin W.I."/>
        </authorList>
    </citation>
    <scope>NUCLEOTIDE SEQUENCE</scope>
    <source>
        <strain evidence="8">RTS55</strain>
    </source>
</reference>
<feature type="compositionally biased region" description="Basic and acidic residues" evidence="6">
    <location>
        <begin position="59"/>
        <end position="81"/>
    </location>
</feature>
<dbReference type="GO" id="GO:0019079">
    <property type="term" value="P:viral genome replication"/>
    <property type="evidence" value="ECO:0007669"/>
    <property type="project" value="InterPro"/>
</dbReference>
<dbReference type="InterPro" id="IPR001257">
    <property type="entry name" value="Parvovirus_NS1_helicase"/>
</dbReference>
<dbReference type="EMBL" id="KX774632">
    <property type="protein sequence ID" value="ASU47551.1"/>
    <property type="molecule type" value="Genomic_DNA"/>
</dbReference>
<dbReference type="InterPro" id="IPR027417">
    <property type="entry name" value="P-loop_NTPase"/>
</dbReference>